<dbReference type="InterPro" id="IPR046350">
    <property type="entry name" value="Cystatin_sf"/>
</dbReference>
<dbReference type="PANTHER" id="PTHR13814">
    <property type="entry name" value="FETUIN"/>
    <property type="match status" value="1"/>
</dbReference>
<feature type="domain" description="Cystatin kininogen-type" evidence="13">
    <location>
        <begin position="272"/>
        <end position="375"/>
    </location>
</feature>
<dbReference type="GO" id="GO:0045861">
    <property type="term" value="P:negative regulation of proteolysis"/>
    <property type="evidence" value="ECO:0007669"/>
    <property type="project" value="UniProtKB-ARBA"/>
</dbReference>
<keyword evidence="8" id="KW-0838">Vasoactive</keyword>
<evidence type="ECO:0007829" key="18">
    <source>
        <dbReference type="ProteomicsDB" id="D3YTY9"/>
    </source>
</evidence>
<dbReference type="GO" id="GO:0051241">
    <property type="term" value="P:negative regulation of multicellular organismal process"/>
    <property type="evidence" value="ECO:0007669"/>
    <property type="project" value="UniProtKB-ARBA"/>
</dbReference>
<evidence type="ECO:0000313" key="16">
    <source>
        <dbReference type="Proteomes" id="UP000000589"/>
    </source>
</evidence>
<dbReference type="InterPro" id="IPR000010">
    <property type="entry name" value="Cystatin_dom"/>
</dbReference>
<evidence type="ECO:0000256" key="6">
    <source>
        <dbReference type="ARBA" id="ARBA00022729"/>
    </source>
</evidence>
<reference evidence="19" key="2">
    <citation type="journal article" date="2010" name="Cell">
        <title>A tissue-specific atlas of mouse protein phosphorylation and expression.</title>
        <authorList>
            <person name="Huttlin E.L."/>
            <person name="Jedrychowski M.P."/>
            <person name="Elias J.E."/>
            <person name="Goswami T."/>
            <person name="Rad R."/>
            <person name="Beausoleil S.A."/>
            <person name="Villen J."/>
            <person name="Haas W."/>
            <person name="Sowa M.E."/>
            <person name="Gygi S.P."/>
        </authorList>
    </citation>
    <scope>IDENTIFICATION BY MASS SPECTROMETRY [LARGE SCALE ANALYSIS]</scope>
</reference>
<evidence type="ECO:0000259" key="13">
    <source>
        <dbReference type="PROSITE" id="PS51647"/>
    </source>
</evidence>
<keyword evidence="7" id="KW-0677">Repeat</keyword>
<dbReference type="Proteomes" id="UP000000589">
    <property type="component" value="Chromosome 16"/>
</dbReference>
<dbReference type="AGR" id="MGI:1097705"/>
<dbReference type="FunFam" id="3.10.450.10:FF:000002">
    <property type="entry name" value="Kininogen 1"/>
    <property type="match status" value="2"/>
</dbReference>
<evidence type="ECO:0000256" key="2">
    <source>
        <dbReference type="ARBA" id="ARBA00022429"/>
    </source>
</evidence>
<keyword evidence="5" id="KW-0789">Thiol protease inhibitor</keyword>
<dbReference type="GeneTree" id="ENSGT00950000182930"/>
<evidence type="ECO:0007829" key="19">
    <source>
        <dbReference type="PubMed" id="21183079"/>
    </source>
</evidence>
<evidence type="ECO:0000256" key="1">
    <source>
        <dbReference type="ARBA" id="ARBA00004239"/>
    </source>
</evidence>
<dbReference type="ProteomicsDB" id="371395"/>
<feature type="region of interest" description="Disordered" evidence="11">
    <location>
        <begin position="445"/>
        <end position="467"/>
    </location>
</feature>
<feature type="domain" description="Cystatin kininogen-type" evidence="13">
    <location>
        <begin position="150"/>
        <end position="253"/>
    </location>
</feature>
<dbReference type="PROSITE" id="PS00287">
    <property type="entry name" value="CYSTATIN"/>
    <property type="match status" value="1"/>
</dbReference>
<dbReference type="FunFam" id="3.10.450.10:FF:000008">
    <property type="entry name" value="Kininogen 1"/>
    <property type="match status" value="1"/>
</dbReference>
<feature type="chain" id="PRO_5003053051" evidence="12">
    <location>
        <begin position="24"/>
        <end position="480"/>
    </location>
</feature>
<dbReference type="PROSITE" id="PS51647">
    <property type="entry name" value="CYSTATIN_KININOGEN"/>
    <property type="match status" value="3"/>
</dbReference>
<keyword evidence="2" id="KW-0840">Vasodilator</keyword>
<dbReference type="MEROPS" id="I25.018"/>
<dbReference type="ExpressionAtlas" id="D3YTY9">
    <property type="expression patterns" value="baseline and differential"/>
</dbReference>
<dbReference type="MGI" id="MGI:1097705">
    <property type="gene designation" value="Kng1"/>
</dbReference>
<keyword evidence="3" id="KW-0964">Secreted</keyword>
<dbReference type="SMART" id="SM00043">
    <property type="entry name" value="CY"/>
    <property type="match status" value="3"/>
</dbReference>
<evidence type="ECO:0000313" key="15">
    <source>
        <dbReference type="MGI" id="MGI:1097705"/>
    </source>
</evidence>
<reference evidence="14 16" key="3">
    <citation type="journal article" date="2011" name="PLoS Biol.">
        <title>Modernizing reference genome assemblies.</title>
        <authorList>
            <person name="Church D.M."/>
            <person name="Schneider V.A."/>
            <person name="Graves T."/>
            <person name="Auger K."/>
            <person name="Cunningham F."/>
            <person name="Bouk N."/>
            <person name="Chen H.C."/>
            <person name="Agarwala R."/>
            <person name="McLaren W.M."/>
            <person name="Ritchie G.R."/>
            <person name="Albracht D."/>
            <person name="Kremitzki M."/>
            <person name="Rock S."/>
            <person name="Kotkiewicz H."/>
            <person name="Kremitzki C."/>
            <person name="Wollam A."/>
            <person name="Trani L."/>
            <person name="Fulton L."/>
            <person name="Fulton R."/>
            <person name="Matthews L."/>
            <person name="Whitehead S."/>
            <person name="Chow W."/>
            <person name="Torrance J."/>
            <person name="Dunn M."/>
            <person name="Harden G."/>
            <person name="Threadgold G."/>
            <person name="Wood J."/>
            <person name="Collins J."/>
            <person name="Heath P."/>
            <person name="Griffiths G."/>
            <person name="Pelan S."/>
            <person name="Grafham D."/>
            <person name="Eichler E.E."/>
            <person name="Weinstock G."/>
            <person name="Mardis E.R."/>
            <person name="Wilson R.K."/>
            <person name="Howe K."/>
            <person name="Flicek P."/>
            <person name="Hubbard T."/>
        </authorList>
    </citation>
    <scope>NUCLEOTIDE SEQUENCE [LARGE SCALE GENOMIC DNA]</scope>
    <source>
        <strain evidence="14 16">C57BL/6J</strain>
    </source>
</reference>
<gene>
    <name evidence="14 15" type="primary">Kng1</name>
</gene>
<evidence type="ECO:0000256" key="8">
    <source>
        <dbReference type="ARBA" id="ARBA00022858"/>
    </source>
</evidence>
<evidence type="ECO:0007829" key="17">
    <source>
        <dbReference type="PeptideAtlas" id="D3YTY9"/>
    </source>
</evidence>
<dbReference type="Bgee" id="ENSMUSG00000022875">
    <property type="expression patterns" value="Expressed in left lobe of liver and 44 other cell types or tissues"/>
</dbReference>
<reference evidence="14" key="4">
    <citation type="submission" date="2025-08" db="UniProtKB">
        <authorList>
            <consortium name="Ensembl"/>
        </authorList>
    </citation>
    <scope>IDENTIFICATION</scope>
    <source>
        <strain evidence="14">C57BL/6J</strain>
    </source>
</reference>
<reference evidence="14" key="5">
    <citation type="submission" date="2025-09" db="UniProtKB">
        <authorList>
            <consortium name="Ensembl"/>
        </authorList>
    </citation>
    <scope>IDENTIFICATION</scope>
    <source>
        <strain evidence="14">C57BL/6J</strain>
    </source>
</reference>
<dbReference type="PeptideAtlas" id="D3YTY9"/>
<dbReference type="GO" id="GO:0042311">
    <property type="term" value="P:vasodilation"/>
    <property type="evidence" value="ECO:0007669"/>
    <property type="project" value="UniProtKB-KW"/>
</dbReference>
<evidence type="ECO:0000256" key="4">
    <source>
        <dbReference type="ARBA" id="ARBA00022690"/>
    </source>
</evidence>
<dbReference type="SUPFAM" id="SSF54403">
    <property type="entry name" value="Cystatin/monellin"/>
    <property type="match status" value="3"/>
</dbReference>
<dbReference type="AlphaFoldDB" id="D3YTY9"/>
<keyword evidence="9" id="KW-1015">Disulfide bond</keyword>
<dbReference type="jPOST" id="D3YTY9"/>
<evidence type="ECO:0000256" key="12">
    <source>
        <dbReference type="SAM" id="SignalP"/>
    </source>
</evidence>
<dbReference type="InterPro" id="IPR027358">
    <property type="entry name" value="Kininogen-type_cystatin_dom"/>
</dbReference>
<accession>D3YTY9</accession>
<dbReference type="Gene3D" id="3.10.450.10">
    <property type="match status" value="3"/>
</dbReference>
<dbReference type="GO" id="GO:0004869">
    <property type="term" value="F:cysteine-type endopeptidase inhibitor activity"/>
    <property type="evidence" value="ECO:0007669"/>
    <property type="project" value="UniProtKB-KW"/>
</dbReference>
<evidence type="ECO:0000256" key="7">
    <source>
        <dbReference type="ARBA" id="ARBA00022737"/>
    </source>
</evidence>
<comment type="subcellular location">
    <subcellularLocation>
        <location evidence="1">Secreted</location>
        <location evidence="1">Extracellular space</location>
    </subcellularLocation>
</comment>
<dbReference type="SMR" id="D3YTY9"/>
<keyword evidence="17 18" id="KW-1267">Proteomics identification</keyword>
<dbReference type="GO" id="GO:0007162">
    <property type="term" value="P:negative regulation of cell adhesion"/>
    <property type="evidence" value="ECO:0007669"/>
    <property type="project" value="UniProtKB-ARBA"/>
</dbReference>
<dbReference type="RefSeq" id="NP_001095882.1">
    <property type="nucleotide sequence ID" value="NM_001102412.1"/>
</dbReference>
<evidence type="ECO:0000313" key="14">
    <source>
        <dbReference type="Ensembl" id="ENSMUSP00000087346.7"/>
    </source>
</evidence>
<keyword evidence="16" id="KW-1185">Reference proteome</keyword>
<evidence type="ECO:0000256" key="3">
    <source>
        <dbReference type="ARBA" id="ARBA00022525"/>
    </source>
</evidence>
<dbReference type="OrthoDB" id="9937817at2759"/>
<evidence type="ECO:0000256" key="11">
    <source>
        <dbReference type="SAM" id="MobiDB-lite"/>
    </source>
</evidence>
<dbReference type="InterPro" id="IPR018073">
    <property type="entry name" value="Prot_inh_cystat_CS"/>
</dbReference>
<dbReference type="PANTHER" id="PTHR13814:SF12">
    <property type="entry name" value="KININOGEN-1"/>
    <property type="match status" value="1"/>
</dbReference>
<dbReference type="VEuPathDB" id="HostDB:ENSMUSG00000022875"/>
<dbReference type="Pfam" id="PF00031">
    <property type="entry name" value="Cystatin"/>
    <property type="match status" value="3"/>
</dbReference>
<evidence type="ECO:0000256" key="10">
    <source>
        <dbReference type="ARBA" id="ARBA00023180"/>
    </source>
</evidence>
<sequence>MKLITTLLLCSGLLLTLTQGEEAQEIDCNDEAVFQAVDFSLKQFNPGVKSGNQYMLHRVIEGTKTDGSPTFYSFKYLIKEGNCSAQSGLAWQDCDFKDAEEAATGECTATVGKRENEFFIVTQTCKIAPSKAPILKAYFPCIGCVHAISTDSPDLEPVLKHSIEHFNNNTDHSHLFTLRKVKSAHRQVVAGLNFDITYTIVQTNCSKERFPSLHGDCVALPNGDDGECRGNLFMDINNKIANFSQSCTLYSGDDLVEALPKPCPGCPRDIPVDSPELKEVLGHSIAQLNAENDHPFYYKIDTVKKATSQVVAGTKYVIEFIARETKCSKESNTELAEDCEIKHLGQSLDCNANVYMRPWENKVVPTVKCQALDMTEMARRPPGFSPFRSVTVQETKEGRTDSDFIEDVVATTPPYDTGAHDDLIPDIHVQPDSLSFKLISDFPEATSPKCPGRPWKPASWKDPNTETTEFSDFDLLDALS</sequence>
<dbReference type="DNASU" id="16644"/>
<feature type="signal peptide" evidence="12">
    <location>
        <begin position="1"/>
        <end position="23"/>
    </location>
</feature>
<organism evidence="14 16">
    <name type="scientific">Mus musculus</name>
    <name type="common">Mouse</name>
    <dbReference type="NCBI Taxonomy" id="10090"/>
    <lineage>
        <taxon>Eukaryota</taxon>
        <taxon>Metazoa</taxon>
        <taxon>Chordata</taxon>
        <taxon>Craniata</taxon>
        <taxon>Vertebrata</taxon>
        <taxon>Euteleostomi</taxon>
        <taxon>Mammalia</taxon>
        <taxon>Eutheria</taxon>
        <taxon>Euarchontoglires</taxon>
        <taxon>Glires</taxon>
        <taxon>Rodentia</taxon>
        <taxon>Myomorpha</taxon>
        <taxon>Muroidea</taxon>
        <taxon>Muridae</taxon>
        <taxon>Murinae</taxon>
        <taxon>Mus</taxon>
        <taxon>Mus</taxon>
    </lineage>
</organism>
<feature type="domain" description="Cystatin kininogen-type" evidence="13">
    <location>
        <begin position="28"/>
        <end position="131"/>
    </location>
</feature>
<keyword evidence="6 12" id="KW-0732">Signal</keyword>
<evidence type="ECO:0000256" key="5">
    <source>
        <dbReference type="ARBA" id="ARBA00022704"/>
    </source>
</evidence>
<dbReference type="InterPro" id="IPR050735">
    <property type="entry name" value="Kininogen_Fetuin_HRG"/>
</dbReference>
<evidence type="ECO:0000256" key="9">
    <source>
        <dbReference type="ARBA" id="ARBA00023157"/>
    </source>
</evidence>
<dbReference type="UCSC" id="uc007yta.1">
    <property type="organism name" value="mouse"/>
</dbReference>
<reference evidence="14 16" key="1">
    <citation type="journal article" date="2009" name="PLoS Biol.">
        <title>Lineage-specific biology revealed by a finished genome assembly of the mouse.</title>
        <authorList>
            <consortium name="Mouse Genome Sequencing Consortium"/>
            <person name="Church D.M."/>
            <person name="Goodstadt L."/>
            <person name="Hillier L.W."/>
            <person name="Zody M.C."/>
            <person name="Goldstein S."/>
            <person name="She X."/>
            <person name="Bult C.J."/>
            <person name="Agarwala R."/>
            <person name="Cherry J.L."/>
            <person name="DiCuccio M."/>
            <person name="Hlavina W."/>
            <person name="Kapustin Y."/>
            <person name="Meric P."/>
            <person name="Maglott D."/>
            <person name="Birtle Z."/>
            <person name="Marques A.C."/>
            <person name="Graves T."/>
            <person name="Zhou S."/>
            <person name="Teague B."/>
            <person name="Potamousis K."/>
            <person name="Churas C."/>
            <person name="Place M."/>
            <person name="Herschleb J."/>
            <person name="Runnheim R."/>
            <person name="Forrest D."/>
            <person name="Amos-Landgraf J."/>
            <person name="Schwartz D.C."/>
            <person name="Cheng Z."/>
            <person name="Lindblad-Toh K."/>
            <person name="Eichler E.E."/>
            <person name="Ponting C.P."/>
        </authorList>
    </citation>
    <scope>NUCLEOTIDE SEQUENCE [LARGE SCALE GENOMIC DNA]</scope>
    <source>
        <strain evidence="14 16">C57BL/6J</strain>
    </source>
</reference>
<dbReference type="GeneID" id="16644"/>
<dbReference type="CDD" id="cd00042">
    <property type="entry name" value="CY"/>
    <property type="match status" value="3"/>
</dbReference>
<keyword evidence="10" id="KW-0325">Glycoprotein</keyword>
<dbReference type="CTD" id="3827"/>
<proteinExistence type="evidence at protein level"/>
<dbReference type="BioGRID-ORCS" id="16644">
    <property type="hits" value="1 hit in 76 CRISPR screens"/>
</dbReference>
<protein>
    <submittedName>
        <fullName evidence="14">Kininogen 1</fullName>
    </submittedName>
</protein>
<dbReference type="SwissPalm" id="D3YTY9"/>
<dbReference type="HOGENOM" id="CLU_029531_0_0_1"/>
<dbReference type="Ensembl" id="ENSMUST00000089902.8">
    <property type="protein sequence ID" value="ENSMUSP00000087346.7"/>
    <property type="gene ID" value="ENSMUSG00000022875.19"/>
</dbReference>
<keyword evidence="4" id="KW-0646">Protease inhibitor</keyword>
<name>D3YTY9_MOUSE</name>
<dbReference type="GO" id="GO:0005576">
    <property type="term" value="C:extracellular region"/>
    <property type="evidence" value="ECO:0007669"/>
    <property type="project" value="UniProtKB-SubCell"/>
</dbReference>